<comment type="caution">
    <text evidence="3">The sequence shown here is derived from an EMBL/GenBank/DDBJ whole genome shotgun (WGS) entry which is preliminary data.</text>
</comment>
<dbReference type="GO" id="GO:0003677">
    <property type="term" value="F:DNA binding"/>
    <property type="evidence" value="ECO:0007669"/>
    <property type="project" value="UniProtKB-KW"/>
</dbReference>
<reference evidence="3 4" key="1">
    <citation type="submission" date="2020-07" db="EMBL/GenBank/DDBJ databases">
        <title>Sequencing the genomes of 1000 actinobacteria strains.</title>
        <authorList>
            <person name="Klenk H.-P."/>
        </authorList>
    </citation>
    <scope>NUCLEOTIDE SEQUENCE [LARGE SCALE GENOMIC DNA]</scope>
    <source>
        <strain evidence="3 4">DSM 18448</strain>
    </source>
</reference>
<keyword evidence="4" id="KW-1185">Reference proteome</keyword>
<evidence type="ECO:0000259" key="2">
    <source>
        <dbReference type="Pfam" id="PF13360"/>
    </source>
</evidence>
<sequence>MSRAGAGHLAHGSDPSVLPGPVLIADRDNNRLLVVDPQGRVRWQFPRKGDLAPGQKFPVPDDAFFTPDGRQIIATEEDSEVVTVVDVARHRIVWRHGRLNTPGGGTSRLHHPDDAMMLRSGNVVVADIMNCRILEMPPRSSGVLWHAGLPGSCVHNPPRQYGSPNGMFPLGNGHFLVTEINGDWVDEVDQHGHVFWSTHPRGVTYPSDTNRYGPNAYLTVDYSDPGQVLLFDKSGKVLWRFRHAGARGLSKPSLALPLPNGDIILNDDANDRVIVVDPKKNRIVWQYGHNGAPGSGPGHLNNPDGLDLLPPHSYADSLH</sequence>
<gene>
    <name evidence="3" type="ORF">F4554_003809</name>
</gene>
<proteinExistence type="predicted"/>
<accession>A0A852ZDE3</accession>
<organism evidence="3 4">
    <name type="scientific">Actinopolymorpha rutila</name>
    <dbReference type="NCBI Taxonomy" id="446787"/>
    <lineage>
        <taxon>Bacteria</taxon>
        <taxon>Bacillati</taxon>
        <taxon>Actinomycetota</taxon>
        <taxon>Actinomycetes</taxon>
        <taxon>Propionibacteriales</taxon>
        <taxon>Actinopolymorphaceae</taxon>
        <taxon>Actinopolymorpha</taxon>
    </lineage>
</organism>
<dbReference type="InterPro" id="IPR002372">
    <property type="entry name" value="PQQ_rpt_dom"/>
</dbReference>
<protein>
    <submittedName>
        <fullName evidence="3">DNA-binding beta-propeller fold protein YncE</fullName>
    </submittedName>
</protein>
<dbReference type="Proteomes" id="UP000579605">
    <property type="component" value="Unassembled WGS sequence"/>
</dbReference>
<dbReference type="InterPro" id="IPR011042">
    <property type="entry name" value="6-blade_b-propeller_TolB-like"/>
</dbReference>
<dbReference type="Gene3D" id="2.120.10.30">
    <property type="entry name" value="TolB, C-terminal domain"/>
    <property type="match status" value="1"/>
</dbReference>
<dbReference type="AlphaFoldDB" id="A0A852ZDE3"/>
<feature type="domain" description="Pyrrolo-quinoline quinone repeat" evidence="2">
    <location>
        <begin position="184"/>
        <end position="290"/>
    </location>
</feature>
<evidence type="ECO:0000256" key="1">
    <source>
        <dbReference type="SAM" id="MobiDB-lite"/>
    </source>
</evidence>
<name>A0A852ZDE3_9ACTN</name>
<dbReference type="Pfam" id="PF13360">
    <property type="entry name" value="PQQ_2"/>
    <property type="match status" value="1"/>
</dbReference>
<feature type="region of interest" description="Disordered" evidence="1">
    <location>
        <begin position="1"/>
        <end position="21"/>
    </location>
</feature>
<dbReference type="EMBL" id="JACBZH010000001">
    <property type="protein sequence ID" value="NYH91171.1"/>
    <property type="molecule type" value="Genomic_DNA"/>
</dbReference>
<feature type="region of interest" description="Disordered" evidence="1">
    <location>
        <begin position="287"/>
        <end position="307"/>
    </location>
</feature>
<keyword evidence="3" id="KW-0238">DNA-binding</keyword>
<dbReference type="SUPFAM" id="SSF63829">
    <property type="entry name" value="Calcium-dependent phosphotriesterase"/>
    <property type="match status" value="1"/>
</dbReference>
<feature type="compositionally biased region" description="Low complexity" evidence="1">
    <location>
        <begin position="298"/>
        <end position="307"/>
    </location>
</feature>
<evidence type="ECO:0000313" key="3">
    <source>
        <dbReference type="EMBL" id="NYH91171.1"/>
    </source>
</evidence>
<evidence type="ECO:0000313" key="4">
    <source>
        <dbReference type="Proteomes" id="UP000579605"/>
    </source>
</evidence>
<dbReference type="RefSeq" id="WP_179788789.1">
    <property type="nucleotide sequence ID" value="NZ_BAAARR010000009.1"/>
</dbReference>